<reference evidence="9" key="1">
    <citation type="submission" date="2020-11" db="EMBL/GenBank/DDBJ databases">
        <authorList>
            <person name="Tran Van P."/>
        </authorList>
    </citation>
    <scope>NUCLEOTIDE SEQUENCE</scope>
</reference>
<dbReference type="SUPFAM" id="SSF46689">
    <property type="entry name" value="Homeodomain-like"/>
    <property type="match status" value="1"/>
</dbReference>
<dbReference type="InterPro" id="IPR050460">
    <property type="entry name" value="Distal-less_Homeobox_TF"/>
</dbReference>
<gene>
    <name evidence="9" type="ORF">TBIB3V08_LOCUS4808</name>
</gene>
<dbReference type="InterPro" id="IPR009057">
    <property type="entry name" value="Homeodomain-like_sf"/>
</dbReference>
<dbReference type="GO" id="GO:0000981">
    <property type="term" value="F:DNA-binding transcription factor activity, RNA polymerase II-specific"/>
    <property type="evidence" value="ECO:0007669"/>
    <property type="project" value="TreeGrafter"/>
</dbReference>
<feature type="region of interest" description="Disordered" evidence="7">
    <location>
        <begin position="1"/>
        <end position="28"/>
    </location>
</feature>
<evidence type="ECO:0000256" key="1">
    <source>
        <dbReference type="ARBA" id="ARBA00004123"/>
    </source>
</evidence>
<dbReference type="SMART" id="SM00389">
    <property type="entry name" value="HOX"/>
    <property type="match status" value="1"/>
</dbReference>
<proteinExistence type="predicted"/>
<dbReference type="AlphaFoldDB" id="A0A7R9EYA0"/>
<dbReference type="PANTHER" id="PTHR24327">
    <property type="entry name" value="HOMEOBOX PROTEIN"/>
    <property type="match status" value="1"/>
</dbReference>
<dbReference type="Pfam" id="PF00046">
    <property type="entry name" value="Homeodomain"/>
    <property type="match status" value="1"/>
</dbReference>
<sequence length="271" mass="30042">MAHSTDTKLRDKCGDDGSLRVNGKGKKMRKPRTIYSSLQLQQLNRRFQRTQYLALPERAELAASLGLTQTQVLSTFVAALTRRQASPFRFAADEEIQSPILKSRLGGLREVVVVFLEKMAGTDTAMHSPSRHTCIKEGFRGAESLLSARSQLLSHTLAFHDKYTRTARLSAKVSQFHCTPGYSLTLSLHVLPPIRAIRILGCVEEENVKHFDRKTRLGQQKKLPSAYSPRIPHPPYFSPGPTISDFTATASSTGGPMALDRLRATVGQVRG</sequence>
<keyword evidence="2 5" id="KW-0238">DNA-binding</keyword>
<evidence type="ECO:0000256" key="5">
    <source>
        <dbReference type="PROSITE-ProRule" id="PRU00108"/>
    </source>
</evidence>
<evidence type="ECO:0000256" key="6">
    <source>
        <dbReference type="RuleBase" id="RU000682"/>
    </source>
</evidence>
<name>A0A7R9EYA0_9NEOP</name>
<organism evidence="9">
    <name type="scientific">Timema bartmani</name>
    <dbReference type="NCBI Taxonomy" id="61472"/>
    <lineage>
        <taxon>Eukaryota</taxon>
        <taxon>Metazoa</taxon>
        <taxon>Ecdysozoa</taxon>
        <taxon>Arthropoda</taxon>
        <taxon>Hexapoda</taxon>
        <taxon>Insecta</taxon>
        <taxon>Pterygota</taxon>
        <taxon>Neoptera</taxon>
        <taxon>Polyneoptera</taxon>
        <taxon>Phasmatodea</taxon>
        <taxon>Timematodea</taxon>
        <taxon>Timematoidea</taxon>
        <taxon>Timematidae</taxon>
        <taxon>Timema</taxon>
    </lineage>
</organism>
<evidence type="ECO:0000256" key="7">
    <source>
        <dbReference type="SAM" id="MobiDB-lite"/>
    </source>
</evidence>
<feature type="domain" description="Homeobox" evidence="8">
    <location>
        <begin position="26"/>
        <end position="86"/>
    </location>
</feature>
<dbReference type="PANTHER" id="PTHR24327:SF81">
    <property type="entry name" value="HOMEOTIC PROTEIN DISTAL-LESS-RELATED"/>
    <property type="match status" value="1"/>
</dbReference>
<evidence type="ECO:0000313" key="9">
    <source>
        <dbReference type="EMBL" id="CAD7442374.1"/>
    </source>
</evidence>
<evidence type="ECO:0000256" key="2">
    <source>
        <dbReference type="ARBA" id="ARBA00023125"/>
    </source>
</evidence>
<dbReference type="Gene3D" id="1.10.10.60">
    <property type="entry name" value="Homeodomain-like"/>
    <property type="match status" value="1"/>
</dbReference>
<protein>
    <recommendedName>
        <fullName evidence="8">Homeobox domain-containing protein</fullName>
    </recommendedName>
</protein>
<accession>A0A7R9EYA0</accession>
<evidence type="ECO:0000259" key="8">
    <source>
        <dbReference type="PROSITE" id="PS50071"/>
    </source>
</evidence>
<dbReference type="CDD" id="cd00086">
    <property type="entry name" value="homeodomain"/>
    <property type="match status" value="1"/>
</dbReference>
<keyword evidence="3 5" id="KW-0371">Homeobox</keyword>
<feature type="compositionally biased region" description="Basic and acidic residues" evidence="7">
    <location>
        <begin position="1"/>
        <end position="18"/>
    </location>
</feature>
<evidence type="ECO:0000256" key="4">
    <source>
        <dbReference type="ARBA" id="ARBA00023242"/>
    </source>
</evidence>
<dbReference type="GO" id="GO:0005634">
    <property type="term" value="C:nucleus"/>
    <property type="evidence" value="ECO:0007669"/>
    <property type="project" value="UniProtKB-SubCell"/>
</dbReference>
<evidence type="ECO:0000256" key="3">
    <source>
        <dbReference type="ARBA" id="ARBA00023155"/>
    </source>
</evidence>
<feature type="DNA-binding region" description="Homeobox" evidence="5">
    <location>
        <begin position="28"/>
        <end position="87"/>
    </location>
</feature>
<dbReference type="PROSITE" id="PS50071">
    <property type="entry name" value="HOMEOBOX_2"/>
    <property type="match status" value="1"/>
</dbReference>
<dbReference type="GO" id="GO:0000978">
    <property type="term" value="F:RNA polymerase II cis-regulatory region sequence-specific DNA binding"/>
    <property type="evidence" value="ECO:0007669"/>
    <property type="project" value="TreeGrafter"/>
</dbReference>
<dbReference type="EMBL" id="OD565693">
    <property type="protein sequence ID" value="CAD7442374.1"/>
    <property type="molecule type" value="Genomic_DNA"/>
</dbReference>
<keyword evidence="4 5" id="KW-0539">Nucleus</keyword>
<comment type="subcellular location">
    <subcellularLocation>
        <location evidence="1 5 6">Nucleus</location>
    </subcellularLocation>
</comment>
<dbReference type="InterPro" id="IPR001356">
    <property type="entry name" value="HD"/>
</dbReference>